<evidence type="ECO:0000313" key="1">
    <source>
        <dbReference type="EMBL" id="DAD87219.1"/>
    </source>
</evidence>
<name>A0A8S5MZC4_9CAUD</name>
<proteinExistence type="predicted"/>
<organism evidence="1">
    <name type="scientific">Siphoviridae sp. ctuUw41</name>
    <dbReference type="NCBI Taxonomy" id="2826503"/>
    <lineage>
        <taxon>Viruses</taxon>
        <taxon>Duplodnaviria</taxon>
        <taxon>Heunggongvirae</taxon>
        <taxon>Uroviricota</taxon>
        <taxon>Caudoviricetes</taxon>
    </lineage>
</organism>
<accession>A0A8S5MZC4</accession>
<dbReference type="EMBL" id="BK015017">
    <property type="protein sequence ID" value="DAD87219.1"/>
    <property type="molecule type" value="Genomic_DNA"/>
</dbReference>
<protein>
    <submittedName>
        <fullName evidence="1">Uncharacterized protein</fullName>
    </submittedName>
</protein>
<sequence length="77" mass="9278">MEDTKVTIDFINFKNTIKDLKQGNYFLEKDDPDNNLYLYINKKYIINVKTGEDFDFEDFDEYGEIKILKKVKIIIEE</sequence>
<reference evidence="1" key="1">
    <citation type="journal article" date="2021" name="Proc. Natl. Acad. Sci. U.S.A.">
        <title>A Catalog of Tens of Thousands of Viruses from Human Metagenomes Reveals Hidden Associations with Chronic Diseases.</title>
        <authorList>
            <person name="Tisza M.J."/>
            <person name="Buck C.B."/>
        </authorList>
    </citation>
    <scope>NUCLEOTIDE SEQUENCE</scope>
    <source>
        <strain evidence="1">CtuUw41</strain>
    </source>
</reference>